<dbReference type="GO" id="GO:0044096">
    <property type="term" value="C:type IV pilus"/>
    <property type="evidence" value="ECO:0007669"/>
    <property type="project" value="TreeGrafter"/>
</dbReference>
<accession>A0A5B7YC21</accession>
<dbReference type="Pfam" id="PF00114">
    <property type="entry name" value="Pilin"/>
    <property type="match status" value="1"/>
</dbReference>
<dbReference type="GO" id="GO:0007155">
    <property type="term" value="P:cell adhesion"/>
    <property type="evidence" value="ECO:0007669"/>
    <property type="project" value="InterPro"/>
</dbReference>
<evidence type="ECO:0000256" key="2">
    <source>
        <dbReference type="ARBA" id="ARBA00022481"/>
    </source>
</evidence>
<sequence length="142" mass="14755">MKQFKPSNQKGFTLIELMIVVAIIGILAAVALPAYNNYTKKARFSEVVMATQGHKTAIEVCAQTESGLTTCTAGTNGVPADLTTPSTLVASVTWDGTAIVATAEGDSTTPVSGLEGETYTLTPTFTNGVVTWAETCSDASLC</sequence>
<name>A0A5B7YC21_9ALTE</name>
<dbReference type="KEGG" id="salk:FBQ74_04500"/>
<dbReference type="EMBL" id="CP039852">
    <property type="protein sequence ID" value="QCZ92783.1"/>
    <property type="molecule type" value="Genomic_DNA"/>
</dbReference>
<evidence type="ECO:0000313" key="5">
    <source>
        <dbReference type="EMBL" id="QCZ92783.1"/>
    </source>
</evidence>
<dbReference type="Pfam" id="PF07963">
    <property type="entry name" value="N_methyl"/>
    <property type="match status" value="1"/>
</dbReference>
<keyword evidence="6" id="KW-1185">Reference proteome</keyword>
<evidence type="ECO:0000256" key="3">
    <source>
        <dbReference type="RuleBase" id="RU000389"/>
    </source>
</evidence>
<protein>
    <submittedName>
        <fullName evidence="5">Prepilin-type N-terminal cleavage/methylation domain-containing protein</fullName>
    </submittedName>
</protein>
<keyword evidence="4" id="KW-1133">Transmembrane helix</keyword>
<dbReference type="PANTHER" id="PTHR30093">
    <property type="entry name" value="GENERAL SECRETION PATHWAY PROTEIN G"/>
    <property type="match status" value="1"/>
</dbReference>
<keyword evidence="3" id="KW-0281">Fimbrium</keyword>
<dbReference type="PROSITE" id="PS00409">
    <property type="entry name" value="PROKAR_NTER_METHYL"/>
    <property type="match status" value="1"/>
</dbReference>
<dbReference type="RefSeq" id="WP_139755532.1">
    <property type="nucleotide sequence ID" value="NZ_CP039852.1"/>
</dbReference>
<keyword evidence="4" id="KW-0812">Transmembrane</keyword>
<evidence type="ECO:0000313" key="6">
    <source>
        <dbReference type="Proteomes" id="UP000304912"/>
    </source>
</evidence>
<proteinExistence type="inferred from homology"/>
<keyword evidence="2" id="KW-0488">Methylation</keyword>
<dbReference type="AlphaFoldDB" id="A0A5B7YC21"/>
<dbReference type="OrthoDB" id="5918848at2"/>
<keyword evidence="4" id="KW-0472">Membrane</keyword>
<dbReference type="InterPro" id="IPR001082">
    <property type="entry name" value="Pilin"/>
</dbReference>
<organism evidence="5 6">
    <name type="scientific">Salinimonas iocasae</name>
    <dbReference type="NCBI Taxonomy" id="2572577"/>
    <lineage>
        <taxon>Bacteria</taxon>
        <taxon>Pseudomonadati</taxon>
        <taxon>Pseudomonadota</taxon>
        <taxon>Gammaproteobacteria</taxon>
        <taxon>Alteromonadales</taxon>
        <taxon>Alteromonadaceae</taxon>
        <taxon>Alteromonas/Salinimonas group</taxon>
        <taxon>Salinimonas</taxon>
    </lineage>
</organism>
<comment type="similarity">
    <text evidence="1 3">Belongs to the N-Me-Phe pilin family.</text>
</comment>
<feature type="transmembrane region" description="Helical" evidence="4">
    <location>
        <begin position="12"/>
        <end position="35"/>
    </location>
</feature>
<dbReference type="InterPro" id="IPR045584">
    <property type="entry name" value="Pilin-like"/>
</dbReference>
<dbReference type="NCBIfam" id="TIGR02532">
    <property type="entry name" value="IV_pilin_GFxxxE"/>
    <property type="match status" value="1"/>
</dbReference>
<gene>
    <name evidence="5" type="ORF">FBQ74_04500</name>
</gene>
<dbReference type="PANTHER" id="PTHR30093:SF34">
    <property type="entry name" value="PREPILIN PEPTIDASE-DEPENDENT PROTEIN D"/>
    <property type="match status" value="1"/>
</dbReference>
<dbReference type="InterPro" id="IPR012902">
    <property type="entry name" value="N_methyl_site"/>
</dbReference>
<evidence type="ECO:0000256" key="1">
    <source>
        <dbReference type="ARBA" id="ARBA00005233"/>
    </source>
</evidence>
<reference evidence="5 6" key="1">
    <citation type="submission" date="2019-04" db="EMBL/GenBank/DDBJ databases">
        <title>Salinimonas iocasae sp. nov., a halophilic bacterium isolated from the outer tube casing of tubeworms in Okinawa Trough.</title>
        <authorList>
            <person name="Zhang H."/>
            <person name="Wang H."/>
            <person name="Li C."/>
        </authorList>
    </citation>
    <scope>NUCLEOTIDE SEQUENCE [LARGE SCALE GENOMIC DNA]</scope>
    <source>
        <strain evidence="5 6">KX18D6</strain>
    </source>
</reference>
<evidence type="ECO:0000256" key="4">
    <source>
        <dbReference type="SAM" id="Phobius"/>
    </source>
</evidence>
<dbReference type="GO" id="GO:0043107">
    <property type="term" value="P:type IV pilus-dependent motility"/>
    <property type="evidence" value="ECO:0007669"/>
    <property type="project" value="TreeGrafter"/>
</dbReference>
<dbReference type="Proteomes" id="UP000304912">
    <property type="component" value="Chromosome"/>
</dbReference>
<dbReference type="SUPFAM" id="SSF54523">
    <property type="entry name" value="Pili subunits"/>
    <property type="match status" value="1"/>
</dbReference>
<dbReference type="Gene3D" id="3.30.700.10">
    <property type="entry name" value="Glycoprotein, Type 4 Pilin"/>
    <property type="match status" value="1"/>
</dbReference>